<protein>
    <submittedName>
        <fullName evidence="1">Uncharacterized protein</fullName>
    </submittedName>
</protein>
<dbReference type="EMBL" id="AABOWU010000001">
    <property type="protein sequence ID" value="EAI3913513.1"/>
    <property type="molecule type" value="Genomic_DNA"/>
</dbReference>
<dbReference type="RefSeq" id="WP_263659201.1">
    <property type="nucleotide sequence ID" value="NZ_JAPZJE010000003.1"/>
</dbReference>
<dbReference type="Proteomes" id="UP000559808">
    <property type="component" value="Unassembled WGS sequence"/>
</dbReference>
<accession>A0A5L8LVS3</accession>
<comment type="caution">
    <text evidence="1">The sequence shown here is derived from an EMBL/GenBank/DDBJ whole genome shotgun (WGS) entry which is preliminary data.</text>
</comment>
<evidence type="ECO:0000313" key="2">
    <source>
        <dbReference type="Proteomes" id="UP000559808"/>
    </source>
</evidence>
<proteinExistence type="predicted"/>
<reference evidence="1 2" key="1">
    <citation type="submission" date="2018-05" db="EMBL/GenBank/DDBJ databases">
        <authorList>
            <consortium name="PulseNet: The National Subtyping Network for Foodborne Disease Surveillance"/>
            <person name="Tarr C.L."/>
            <person name="Trees E."/>
            <person name="Katz L.S."/>
            <person name="Carleton-Romer H.A."/>
            <person name="Stroika S."/>
            <person name="Kucerova Z."/>
            <person name="Roache K.F."/>
            <person name="Sabol A.L."/>
            <person name="Besser J."/>
            <person name="Gerner-Smidt P."/>
        </authorList>
    </citation>
    <scope>NUCLEOTIDE SEQUENCE [LARGE SCALE GENOMIC DNA]</scope>
    <source>
        <strain evidence="1 2">D6489</strain>
    </source>
</reference>
<name>A0A5L8LVS3_CAMLA</name>
<evidence type="ECO:0000313" key="1">
    <source>
        <dbReference type="EMBL" id="EAI3913513.1"/>
    </source>
</evidence>
<dbReference type="AlphaFoldDB" id="A0A5L8LVS3"/>
<sequence>MISYSKSKHKISIINSHECLTKTNTPNKNANSQEVANILNNKIHKASKKIIEAKKVAKLAKNTKNTFLENMAKNIPFAGIFIDSEEIKKINILIELNMMNIEAIEAQNDLIQEVIKLTCYSIEFINDTINDLQLIISKTNENYRTSITELSYDTNEILEIYNELTDIVINQMQDHTKHFQEIQIKIEKNEDEVNLIKQQQKNFTETIELQENKINSLNKDLLLSSKKIDNLSMQQNEFMQKYENQIANLSKDIMQELENIKTVIKKHENLLDNNILKIVSITSLGIAIIAILLQYIQ</sequence>
<organism evidence="1 2">
    <name type="scientific">Campylobacter lari</name>
    <dbReference type="NCBI Taxonomy" id="201"/>
    <lineage>
        <taxon>Bacteria</taxon>
        <taxon>Pseudomonadati</taxon>
        <taxon>Campylobacterota</taxon>
        <taxon>Epsilonproteobacteria</taxon>
        <taxon>Campylobacterales</taxon>
        <taxon>Campylobacteraceae</taxon>
        <taxon>Campylobacter</taxon>
    </lineage>
</organism>
<gene>
    <name evidence="1" type="ORF">YZ34_00580</name>
</gene>